<evidence type="ECO:0000256" key="3">
    <source>
        <dbReference type="HAMAP-Rule" id="MF_01077"/>
    </source>
</evidence>
<evidence type="ECO:0000256" key="1">
    <source>
        <dbReference type="ARBA" id="ARBA00022490"/>
    </source>
</evidence>
<gene>
    <name evidence="3" type="primary">rimP</name>
    <name evidence="7" type="ORF">L2W38_04465</name>
</gene>
<comment type="subcellular location">
    <subcellularLocation>
        <location evidence="3">Cytoplasm</location>
    </subcellularLocation>
</comment>
<organism evidence="7 8">
    <name type="scientific">Dethiosulfovibrio marinus</name>
    <dbReference type="NCBI Taxonomy" id="133532"/>
    <lineage>
        <taxon>Bacteria</taxon>
        <taxon>Thermotogati</taxon>
        <taxon>Synergistota</taxon>
        <taxon>Synergistia</taxon>
        <taxon>Synergistales</taxon>
        <taxon>Dethiosulfovibrionaceae</taxon>
        <taxon>Dethiosulfovibrio</taxon>
    </lineage>
</organism>
<dbReference type="InterPro" id="IPR003728">
    <property type="entry name" value="Ribosome_maturation_RimP"/>
</dbReference>
<dbReference type="CDD" id="cd01734">
    <property type="entry name" value="YlxS_C"/>
    <property type="match status" value="1"/>
</dbReference>
<name>A0ABS9ELI5_9BACT</name>
<dbReference type="InterPro" id="IPR036847">
    <property type="entry name" value="RimP_C_sf"/>
</dbReference>
<keyword evidence="8" id="KW-1185">Reference proteome</keyword>
<dbReference type="InterPro" id="IPR035956">
    <property type="entry name" value="RimP_N_sf"/>
</dbReference>
<evidence type="ECO:0000313" key="8">
    <source>
        <dbReference type="Proteomes" id="UP001200430"/>
    </source>
</evidence>
<protein>
    <recommendedName>
        <fullName evidence="3">Ribosome maturation factor RimP</fullName>
    </recommendedName>
</protein>
<dbReference type="Gene3D" id="2.30.30.180">
    <property type="entry name" value="Ribosome maturation factor RimP, C-terminal domain"/>
    <property type="match status" value="1"/>
</dbReference>
<dbReference type="SUPFAM" id="SSF75420">
    <property type="entry name" value="YhbC-like, N-terminal domain"/>
    <property type="match status" value="1"/>
</dbReference>
<dbReference type="SUPFAM" id="SSF74942">
    <property type="entry name" value="YhbC-like, C-terminal domain"/>
    <property type="match status" value="1"/>
</dbReference>
<comment type="similarity">
    <text evidence="3">Belongs to the RimP family.</text>
</comment>
<dbReference type="InterPro" id="IPR028998">
    <property type="entry name" value="RimP_C"/>
</dbReference>
<dbReference type="HAMAP" id="MF_01077">
    <property type="entry name" value="RimP"/>
    <property type="match status" value="1"/>
</dbReference>
<feature type="domain" description="Ribosome maturation factor RimP C-terminal" evidence="6">
    <location>
        <begin position="89"/>
        <end position="148"/>
    </location>
</feature>
<dbReference type="Proteomes" id="UP001200430">
    <property type="component" value="Unassembled WGS sequence"/>
</dbReference>
<evidence type="ECO:0000313" key="7">
    <source>
        <dbReference type="EMBL" id="MCF4142069.1"/>
    </source>
</evidence>
<feature type="compositionally biased region" description="Basic residues" evidence="4">
    <location>
        <begin position="157"/>
        <end position="175"/>
    </location>
</feature>
<dbReference type="Pfam" id="PF17384">
    <property type="entry name" value="DUF150_C"/>
    <property type="match status" value="1"/>
</dbReference>
<dbReference type="Gene3D" id="3.30.300.70">
    <property type="entry name" value="RimP-like superfamily, N-terminal"/>
    <property type="match status" value="1"/>
</dbReference>
<evidence type="ECO:0000259" key="5">
    <source>
        <dbReference type="Pfam" id="PF02576"/>
    </source>
</evidence>
<keyword evidence="2 3" id="KW-0690">Ribosome biogenesis</keyword>
<reference evidence="7 8" key="1">
    <citation type="submission" date="2022-01" db="EMBL/GenBank/DDBJ databases">
        <title>Dethiosulfovibrio faecalis sp. nov., a novel proteolytic, non-sulfur-reducing bacterium isolated from a marine aquaculture solid waste bioreactor.</title>
        <authorList>
            <person name="Grabowski S."/>
            <person name="Apolinario E."/>
            <person name="Schneider N."/>
            <person name="Marshall C.W."/>
            <person name="Sowers K.R."/>
        </authorList>
    </citation>
    <scope>NUCLEOTIDE SEQUENCE [LARGE SCALE GENOMIC DNA]</scope>
    <source>
        <strain evidence="7 8">DSM 12537</strain>
    </source>
</reference>
<accession>A0ABS9ELI5</accession>
<proteinExistence type="inferred from homology"/>
<dbReference type="PANTHER" id="PTHR33867:SF1">
    <property type="entry name" value="RIBOSOME MATURATION FACTOR RIMP"/>
    <property type="match status" value="1"/>
</dbReference>
<dbReference type="PANTHER" id="PTHR33867">
    <property type="entry name" value="RIBOSOME MATURATION FACTOR RIMP"/>
    <property type="match status" value="1"/>
</dbReference>
<dbReference type="InterPro" id="IPR028989">
    <property type="entry name" value="RimP_N"/>
</dbReference>
<feature type="region of interest" description="Disordered" evidence="4">
    <location>
        <begin position="155"/>
        <end position="181"/>
    </location>
</feature>
<feature type="domain" description="Ribosome maturation factor RimP N-terminal" evidence="5">
    <location>
        <begin position="11"/>
        <end position="84"/>
    </location>
</feature>
<comment type="function">
    <text evidence="3">Required for maturation of 30S ribosomal subunits.</text>
</comment>
<evidence type="ECO:0000256" key="4">
    <source>
        <dbReference type="SAM" id="MobiDB-lite"/>
    </source>
</evidence>
<keyword evidence="1 3" id="KW-0963">Cytoplasm</keyword>
<dbReference type="Pfam" id="PF02576">
    <property type="entry name" value="RimP_N"/>
    <property type="match status" value="1"/>
</dbReference>
<dbReference type="RefSeq" id="WP_236098822.1">
    <property type="nucleotide sequence ID" value="NZ_JAKGUD010000003.1"/>
</dbReference>
<comment type="caution">
    <text evidence="7">The sequence shown here is derived from an EMBL/GenBank/DDBJ whole genome shotgun (WGS) entry which is preliminary data.</text>
</comment>
<evidence type="ECO:0000256" key="2">
    <source>
        <dbReference type="ARBA" id="ARBA00022517"/>
    </source>
</evidence>
<sequence>MEGKNFPKEEIRKIVESLGYEFVGLEVKKESAASFVRVYMDSLGGISVRDCEIVSRRINNWLEESGEDLLDDRYYLEVSSPGLERPLLSLDDFRRFSGKEASIRFNELVEGRRRINGIVSVSQDGSIRVENEDGAFEFPLETILSAKLKYVLEKNKKTNSNRKKKGAKKKNKRKKVREEDQ</sequence>
<evidence type="ECO:0000259" key="6">
    <source>
        <dbReference type="Pfam" id="PF17384"/>
    </source>
</evidence>
<dbReference type="EMBL" id="JAKGUD010000003">
    <property type="protein sequence ID" value="MCF4142069.1"/>
    <property type="molecule type" value="Genomic_DNA"/>
</dbReference>